<evidence type="ECO:0000259" key="8">
    <source>
        <dbReference type="Pfam" id="PF06271"/>
    </source>
</evidence>
<evidence type="ECO:0000256" key="7">
    <source>
        <dbReference type="SAM" id="Phobius"/>
    </source>
</evidence>
<evidence type="ECO:0000256" key="4">
    <source>
        <dbReference type="ARBA" id="ARBA00022989"/>
    </source>
</evidence>
<evidence type="ECO:0000256" key="6">
    <source>
        <dbReference type="SAM" id="MobiDB-lite"/>
    </source>
</evidence>
<keyword evidence="2" id="KW-1003">Cell membrane</keyword>
<evidence type="ECO:0000313" key="9">
    <source>
        <dbReference type="EMBL" id="MTB95251.1"/>
    </source>
</evidence>
<keyword evidence="5 7" id="KW-0472">Membrane</keyword>
<dbReference type="EMBL" id="WLCI01000008">
    <property type="protein sequence ID" value="MTB95251.1"/>
    <property type="molecule type" value="Genomic_DNA"/>
</dbReference>
<name>A0A6I3JAX7_9ACTN</name>
<gene>
    <name evidence="9" type="ORF">GGQ22_09145</name>
</gene>
<evidence type="ECO:0000256" key="1">
    <source>
        <dbReference type="ARBA" id="ARBA00004651"/>
    </source>
</evidence>
<feature type="transmembrane region" description="Helical" evidence="7">
    <location>
        <begin position="149"/>
        <end position="170"/>
    </location>
</feature>
<accession>A0A6I3JAX7</accession>
<dbReference type="InterPro" id="IPR051791">
    <property type="entry name" value="Pra-immunoreactive"/>
</dbReference>
<evidence type="ECO:0000256" key="3">
    <source>
        <dbReference type="ARBA" id="ARBA00022692"/>
    </source>
</evidence>
<evidence type="ECO:0000256" key="5">
    <source>
        <dbReference type="ARBA" id="ARBA00023136"/>
    </source>
</evidence>
<dbReference type="PANTHER" id="PTHR36115:SF6">
    <property type="entry name" value="PROLINE-RICH ANTIGEN HOMOLOG"/>
    <property type="match status" value="1"/>
</dbReference>
<comment type="caution">
    <text evidence="9">The sequence shown here is derived from an EMBL/GenBank/DDBJ whole genome shotgun (WGS) entry which is preliminary data.</text>
</comment>
<feature type="domain" description="RDD" evidence="8">
    <location>
        <begin position="92"/>
        <end position="238"/>
    </location>
</feature>
<keyword evidence="3 7" id="KW-0812">Transmembrane</keyword>
<feature type="compositionally biased region" description="Low complexity" evidence="6">
    <location>
        <begin position="39"/>
        <end position="56"/>
    </location>
</feature>
<dbReference type="Pfam" id="PF06271">
    <property type="entry name" value="RDD"/>
    <property type="match status" value="1"/>
</dbReference>
<dbReference type="Proteomes" id="UP000433406">
    <property type="component" value="Unassembled WGS sequence"/>
</dbReference>
<dbReference type="GO" id="GO:0005886">
    <property type="term" value="C:plasma membrane"/>
    <property type="evidence" value="ECO:0007669"/>
    <property type="project" value="UniProtKB-SubCell"/>
</dbReference>
<comment type="subcellular location">
    <subcellularLocation>
        <location evidence="1">Cell membrane</location>
        <topology evidence="1">Multi-pass membrane protein</topology>
    </subcellularLocation>
</comment>
<feature type="compositionally biased region" description="Pro residues" evidence="6">
    <location>
        <begin position="57"/>
        <end position="71"/>
    </location>
</feature>
<keyword evidence="4 7" id="KW-1133">Transmembrane helix</keyword>
<proteinExistence type="predicted"/>
<evidence type="ECO:0000313" key="10">
    <source>
        <dbReference type="Proteomes" id="UP000433406"/>
    </source>
</evidence>
<reference evidence="9 10" key="1">
    <citation type="submission" date="2019-10" db="EMBL/GenBank/DDBJ databases">
        <title>Nocardioides novel species isolated from the excrement of Marmot.</title>
        <authorList>
            <person name="Zhang G."/>
        </authorList>
    </citation>
    <scope>NUCLEOTIDE SEQUENCE [LARGE SCALE GENOMIC DNA]</scope>
    <source>
        <strain evidence="10">zg-579</strain>
    </source>
</reference>
<dbReference type="InterPro" id="IPR010432">
    <property type="entry name" value="RDD"/>
</dbReference>
<dbReference type="PANTHER" id="PTHR36115">
    <property type="entry name" value="PROLINE-RICH ANTIGEN HOMOLOG-RELATED"/>
    <property type="match status" value="1"/>
</dbReference>
<keyword evidence="10" id="KW-1185">Reference proteome</keyword>
<evidence type="ECO:0000256" key="2">
    <source>
        <dbReference type="ARBA" id="ARBA00022475"/>
    </source>
</evidence>
<feature type="region of interest" description="Disordered" evidence="6">
    <location>
        <begin position="1"/>
        <end position="81"/>
    </location>
</feature>
<organism evidence="9 10">
    <name type="scientific">Nocardioides marmotae</name>
    <dbReference type="NCBI Taxonomy" id="2663857"/>
    <lineage>
        <taxon>Bacteria</taxon>
        <taxon>Bacillati</taxon>
        <taxon>Actinomycetota</taxon>
        <taxon>Actinomycetes</taxon>
        <taxon>Propionibacteriales</taxon>
        <taxon>Nocardioidaceae</taxon>
        <taxon>Nocardioides</taxon>
    </lineage>
</organism>
<dbReference type="AlphaFoldDB" id="A0A6I3JAX7"/>
<feature type="compositionally biased region" description="Low complexity" evidence="6">
    <location>
        <begin position="1"/>
        <end position="17"/>
    </location>
</feature>
<feature type="transmembrane region" description="Helical" evidence="7">
    <location>
        <begin position="102"/>
        <end position="122"/>
    </location>
</feature>
<sequence>MPIGSRRSGGCSPPGARRSTRPPGLPPPAGGSQAAVSDPYGQNPYGQQPPSGQDPYGQPPTPQPYGQPPTHQPYGQSPYGAPGAYQGAPPVYASWGRRLGAYLIDGIIPAVAYAIAVIALALNSETTRQTVADPLGGTTTREVTEPTGVGVAISLVAYALAIGFTIWNLWIRQGRTGYSLGKQALGIKLVKDGSDVPPGVGLNIGRSFAHILDALPCYLGYLWPLFDAKNRTWADMICSTTVVLRPKV</sequence>
<protein>
    <submittedName>
        <fullName evidence="9">RDD family protein</fullName>
    </submittedName>
</protein>